<dbReference type="GO" id="GO:0032993">
    <property type="term" value="C:protein-DNA complex"/>
    <property type="evidence" value="ECO:0007669"/>
    <property type="project" value="TreeGrafter"/>
</dbReference>
<dbReference type="SUPFAM" id="SSF52172">
    <property type="entry name" value="CheY-like"/>
    <property type="match status" value="1"/>
</dbReference>
<evidence type="ECO:0000256" key="2">
    <source>
        <dbReference type="ARBA" id="ARBA00023012"/>
    </source>
</evidence>
<evidence type="ECO:0000313" key="10">
    <source>
        <dbReference type="EMBL" id="PLQ00701.1"/>
    </source>
</evidence>
<dbReference type="SMART" id="SM00448">
    <property type="entry name" value="REC"/>
    <property type="match status" value="1"/>
</dbReference>
<dbReference type="AlphaFoldDB" id="A0A2N5CEN3"/>
<dbReference type="InterPro" id="IPR036388">
    <property type="entry name" value="WH-like_DNA-bd_sf"/>
</dbReference>
<name>A0A2N5CEN3_9BURK</name>
<dbReference type="CDD" id="cd00383">
    <property type="entry name" value="trans_reg_C"/>
    <property type="match status" value="1"/>
</dbReference>
<dbReference type="GO" id="GO:0006355">
    <property type="term" value="P:regulation of DNA-templated transcription"/>
    <property type="evidence" value="ECO:0007669"/>
    <property type="project" value="InterPro"/>
</dbReference>
<evidence type="ECO:0000259" key="9">
    <source>
        <dbReference type="PROSITE" id="PS51755"/>
    </source>
</evidence>
<sequence>MRVLIVEDDPRVSHWLSSKLQQKGHDCRLTDTGEHALELIRDEAFDAVLLDRMLPGIDGIGVLRALADHPHPPVMVLSAVDQPSDRVAGLRAGAGDYLGKPFDFTELLLRLEGLAKWRALPNEADWITRLEDLCIDWRERRVSRGGQPIDLTEKEFALLQVLAANAGRTVTRAMLLEKVWGYQFDPQTNLIDVHVSKLRSKIDRNFPRSLLRTVRAVGYVLG</sequence>
<dbReference type="EMBL" id="PJRP01000003">
    <property type="protein sequence ID" value="PLQ00701.1"/>
    <property type="molecule type" value="Genomic_DNA"/>
</dbReference>
<dbReference type="InterPro" id="IPR001789">
    <property type="entry name" value="Sig_transdc_resp-reg_receiver"/>
</dbReference>
<dbReference type="InterPro" id="IPR011006">
    <property type="entry name" value="CheY-like_superfamily"/>
</dbReference>
<dbReference type="Gene3D" id="1.10.10.10">
    <property type="entry name" value="Winged helix-like DNA-binding domain superfamily/Winged helix DNA-binding domain"/>
    <property type="match status" value="1"/>
</dbReference>
<accession>A0A2N5CEN3</accession>
<dbReference type="PROSITE" id="PS50110">
    <property type="entry name" value="RESPONSE_REGULATORY"/>
    <property type="match status" value="1"/>
</dbReference>
<dbReference type="GO" id="GO:0005829">
    <property type="term" value="C:cytosol"/>
    <property type="evidence" value="ECO:0007669"/>
    <property type="project" value="TreeGrafter"/>
</dbReference>
<dbReference type="InterPro" id="IPR001867">
    <property type="entry name" value="OmpR/PhoB-type_DNA-bd"/>
</dbReference>
<keyword evidence="2" id="KW-0902">Two-component regulatory system</keyword>
<gene>
    <name evidence="10" type="ORF">CYJ10_09585</name>
</gene>
<evidence type="ECO:0000256" key="5">
    <source>
        <dbReference type="ARBA" id="ARBA00023163"/>
    </source>
</evidence>
<comment type="caution">
    <text evidence="10">The sequence shown here is derived from an EMBL/GenBank/DDBJ whole genome shotgun (WGS) entry which is preliminary data.</text>
</comment>
<feature type="domain" description="OmpR/PhoB-type" evidence="9">
    <location>
        <begin position="125"/>
        <end position="222"/>
    </location>
</feature>
<evidence type="ECO:0000256" key="1">
    <source>
        <dbReference type="ARBA" id="ARBA00022553"/>
    </source>
</evidence>
<dbReference type="Proteomes" id="UP000234341">
    <property type="component" value="Unassembled WGS sequence"/>
</dbReference>
<evidence type="ECO:0000259" key="8">
    <source>
        <dbReference type="PROSITE" id="PS50110"/>
    </source>
</evidence>
<dbReference type="SMART" id="SM00862">
    <property type="entry name" value="Trans_reg_C"/>
    <property type="match status" value="1"/>
</dbReference>
<dbReference type="OrthoDB" id="9802426at2"/>
<dbReference type="GO" id="GO:0000976">
    <property type="term" value="F:transcription cis-regulatory region binding"/>
    <property type="evidence" value="ECO:0007669"/>
    <property type="project" value="TreeGrafter"/>
</dbReference>
<evidence type="ECO:0000256" key="6">
    <source>
        <dbReference type="PROSITE-ProRule" id="PRU00169"/>
    </source>
</evidence>
<dbReference type="RefSeq" id="WP_101681268.1">
    <property type="nucleotide sequence ID" value="NZ_PJRP01000003.1"/>
</dbReference>
<evidence type="ECO:0000313" key="11">
    <source>
        <dbReference type="Proteomes" id="UP000234341"/>
    </source>
</evidence>
<dbReference type="GO" id="GO:0000156">
    <property type="term" value="F:phosphorelay response regulator activity"/>
    <property type="evidence" value="ECO:0007669"/>
    <property type="project" value="TreeGrafter"/>
</dbReference>
<dbReference type="PANTHER" id="PTHR48111">
    <property type="entry name" value="REGULATOR OF RPOS"/>
    <property type="match status" value="1"/>
</dbReference>
<dbReference type="Gene3D" id="3.40.50.2300">
    <property type="match status" value="1"/>
</dbReference>
<keyword evidence="3" id="KW-0805">Transcription regulation</keyword>
<feature type="modified residue" description="4-aspartylphosphate" evidence="6">
    <location>
        <position position="51"/>
    </location>
</feature>
<keyword evidence="5" id="KW-0804">Transcription</keyword>
<dbReference type="Gene3D" id="6.10.250.690">
    <property type="match status" value="1"/>
</dbReference>
<dbReference type="InterPro" id="IPR039420">
    <property type="entry name" value="WalR-like"/>
</dbReference>
<keyword evidence="4 7" id="KW-0238">DNA-binding</keyword>
<reference evidence="10 11" key="1">
    <citation type="submission" date="2017-12" db="EMBL/GenBank/DDBJ databases">
        <title>Genome sequence of the active heterotrophic nitrifier-denitrifier, Cupriavidus pauculus UM1.</title>
        <authorList>
            <person name="Putonti C."/>
            <person name="Castignetti D."/>
        </authorList>
    </citation>
    <scope>NUCLEOTIDE SEQUENCE [LARGE SCALE GENOMIC DNA]</scope>
    <source>
        <strain evidence="10 11">UM1</strain>
    </source>
</reference>
<dbReference type="Pfam" id="PF00072">
    <property type="entry name" value="Response_reg"/>
    <property type="match status" value="1"/>
</dbReference>
<protein>
    <submittedName>
        <fullName evidence="10">DNA-binding response regulator</fullName>
    </submittedName>
</protein>
<feature type="domain" description="Response regulatory" evidence="8">
    <location>
        <begin position="2"/>
        <end position="115"/>
    </location>
</feature>
<evidence type="ECO:0000256" key="7">
    <source>
        <dbReference type="PROSITE-ProRule" id="PRU01091"/>
    </source>
</evidence>
<organism evidence="10 11">
    <name type="scientific">Cupriavidus pauculus</name>
    <dbReference type="NCBI Taxonomy" id="82633"/>
    <lineage>
        <taxon>Bacteria</taxon>
        <taxon>Pseudomonadati</taxon>
        <taxon>Pseudomonadota</taxon>
        <taxon>Betaproteobacteria</taxon>
        <taxon>Burkholderiales</taxon>
        <taxon>Burkholderiaceae</taxon>
        <taxon>Cupriavidus</taxon>
    </lineage>
</organism>
<keyword evidence="1 6" id="KW-0597">Phosphoprotein</keyword>
<dbReference type="PROSITE" id="PS51755">
    <property type="entry name" value="OMPR_PHOB"/>
    <property type="match status" value="1"/>
</dbReference>
<dbReference type="Pfam" id="PF00486">
    <property type="entry name" value="Trans_reg_C"/>
    <property type="match status" value="1"/>
</dbReference>
<evidence type="ECO:0000256" key="3">
    <source>
        <dbReference type="ARBA" id="ARBA00023015"/>
    </source>
</evidence>
<dbReference type="FunFam" id="1.10.10.10:FF:000005">
    <property type="entry name" value="Two-component system response regulator"/>
    <property type="match status" value="1"/>
</dbReference>
<proteinExistence type="predicted"/>
<evidence type="ECO:0000256" key="4">
    <source>
        <dbReference type="ARBA" id="ARBA00023125"/>
    </source>
</evidence>
<feature type="DNA-binding region" description="OmpR/PhoB-type" evidence="7">
    <location>
        <begin position="125"/>
        <end position="222"/>
    </location>
</feature>
<dbReference type="PANTHER" id="PTHR48111:SF76">
    <property type="entry name" value="TWO-COMPONENT RESPONSE REGULATOR"/>
    <property type="match status" value="1"/>
</dbReference>